<evidence type="ECO:0000256" key="6">
    <source>
        <dbReference type="PROSITE-ProRule" id="PRU00169"/>
    </source>
</evidence>
<feature type="domain" description="PAS" evidence="10">
    <location>
        <begin position="561"/>
        <end position="635"/>
    </location>
</feature>
<evidence type="ECO:0000256" key="7">
    <source>
        <dbReference type="SAM" id="Coils"/>
    </source>
</evidence>
<keyword evidence="4" id="KW-0808">Transferase</keyword>
<dbReference type="Pfam" id="PF02518">
    <property type="entry name" value="HATPase_c"/>
    <property type="match status" value="1"/>
</dbReference>
<dbReference type="PANTHER" id="PTHR43304">
    <property type="entry name" value="PHYTOCHROME-LIKE PROTEIN CPH1"/>
    <property type="match status" value="1"/>
</dbReference>
<dbReference type="InterPro" id="IPR036890">
    <property type="entry name" value="HATPase_C_sf"/>
</dbReference>
<evidence type="ECO:0000256" key="2">
    <source>
        <dbReference type="ARBA" id="ARBA00012438"/>
    </source>
</evidence>
<dbReference type="GeneID" id="65096533"/>
<dbReference type="PROSITE" id="PS50113">
    <property type="entry name" value="PAC"/>
    <property type="match status" value="3"/>
</dbReference>
<feature type="domain" description="PAC" evidence="11">
    <location>
        <begin position="374"/>
        <end position="425"/>
    </location>
</feature>
<evidence type="ECO:0000313" key="13">
    <source>
        <dbReference type="Proteomes" id="UP000680656"/>
    </source>
</evidence>
<gene>
    <name evidence="12" type="ORF">KHC33_05075</name>
</gene>
<dbReference type="SMART" id="SM00091">
    <property type="entry name" value="PAS"/>
    <property type="match status" value="4"/>
</dbReference>
<dbReference type="Proteomes" id="UP000680656">
    <property type="component" value="Chromosome"/>
</dbReference>
<dbReference type="SMART" id="SM00086">
    <property type="entry name" value="PAC"/>
    <property type="match status" value="4"/>
</dbReference>
<feature type="domain" description="Histidine kinase" evidence="8">
    <location>
        <begin position="799"/>
        <end position="897"/>
    </location>
</feature>
<feature type="domain" description="PAS" evidence="10">
    <location>
        <begin position="137"/>
        <end position="207"/>
    </location>
</feature>
<dbReference type="SUPFAM" id="SSF55874">
    <property type="entry name" value="ATPase domain of HSP90 chaperone/DNA topoisomerase II/histidine kinase"/>
    <property type="match status" value="1"/>
</dbReference>
<keyword evidence="3 6" id="KW-0597">Phosphoprotein</keyword>
<dbReference type="Pfam" id="PF08448">
    <property type="entry name" value="PAS_4"/>
    <property type="match status" value="1"/>
</dbReference>
<dbReference type="Pfam" id="PF00072">
    <property type="entry name" value="Response_reg"/>
    <property type="match status" value="1"/>
</dbReference>
<dbReference type="SUPFAM" id="SSF52172">
    <property type="entry name" value="CheY-like"/>
    <property type="match status" value="1"/>
</dbReference>
<dbReference type="InterPro" id="IPR001789">
    <property type="entry name" value="Sig_transdc_resp-reg_receiver"/>
</dbReference>
<dbReference type="SUPFAM" id="SSF55785">
    <property type="entry name" value="PYP-like sensor domain (PAS domain)"/>
    <property type="match status" value="4"/>
</dbReference>
<dbReference type="InterPro" id="IPR000700">
    <property type="entry name" value="PAS-assoc_C"/>
</dbReference>
<dbReference type="InterPro" id="IPR005467">
    <property type="entry name" value="His_kinase_dom"/>
</dbReference>
<dbReference type="EC" id="2.7.13.3" evidence="2"/>
<proteinExistence type="predicted"/>
<feature type="domain" description="PAC" evidence="11">
    <location>
        <begin position="507"/>
        <end position="560"/>
    </location>
</feature>
<dbReference type="CDD" id="cd00156">
    <property type="entry name" value="REC"/>
    <property type="match status" value="1"/>
</dbReference>
<dbReference type="SMART" id="SM00387">
    <property type="entry name" value="HATPase_c"/>
    <property type="match status" value="1"/>
</dbReference>
<keyword evidence="13" id="KW-1185">Reference proteome</keyword>
<evidence type="ECO:0000259" key="10">
    <source>
        <dbReference type="PROSITE" id="PS50112"/>
    </source>
</evidence>
<dbReference type="Pfam" id="PF00989">
    <property type="entry name" value="PAS"/>
    <property type="match status" value="1"/>
</dbReference>
<keyword evidence="5" id="KW-0418">Kinase</keyword>
<protein>
    <recommendedName>
        <fullName evidence="2">histidine kinase</fullName>
        <ecNumber evidence="2">2.7.13.3</ecNumber>
    </recommendedName>
</protein>
<dbReference type="PROSITE" id="PS50110">
    <property type="entry name" value="RESPONSE_REGULATORY"/>
    <property type="match status" value="1"/>
</dbReference>
<dbReference type="KEGG" id="mrtj:KHC33_05075"/>
<dbReference type="InterPro" id="IPR035965">
    <property type="entry name" value="PAS-like_dom_sf"/>
</dbReference>
<dbReference type="GO" id="GO:0006355">
    <property type="term" value="P:regulation of DNA-templated transcription"/>
    <property type="evidence" value="ECO:0007669"/>
    <property type="project" value="InterPro"/>
</dbReference>
<dbReference type="InterPro" id="IPR013655">
    <property type="entry name" value="PAS_fold_3"/>
</dbReference>
<dbReference type="CDD" id="cd00075">
    <property type="entry name" value="HATPase"/>
    <property type="match status" value="1"/>
</dbReference>
<dbReference type="PROSITE" id="PS50109">
    <property type="entry name" value="HIS_KIN"/>
    <property type="match status" value="1"/>
</dbReference>
<evidence type="ECO:0000259" key="11">
    <source>
        <dbReference type="PROSITE" id="PS50113"/>
    </source>
</evidence>
<dbReference type="CDD" id="cd00130">
    <property type="entry name" value="PAS"/>
    <property type="match status" value="4"/>
</dbReference>
<dbReference type="InterPro" id="IPR013767">
    <property type="entry name" value="PAS_fold"/>
</dbReference>
<name>A0A8E7B2F3_9EURY</name>
<dbReference type="InterPro" id="IPR011006">
    <property type="entry name" value="CheY-like_superfamily"/>
</dbReference>
<dbReference type="GO" id="GO:0000160">
    <property type="term" value="P:phosphorelay signal transduction system"/>
    <property type="evidence" value="ECO:0007669"/>
    <property type="project" value="InterPro"/>
</dbReference>
<dbReference type="AlphaFoldDB" id="A0A8E7B2F3"/>
<dbReference type="InterPro" id="IPR001610">
    <property type="entry name" value="PAC"/>
</dbReference>
<reference evidence="12 13" key="1">
    <citation type="submission" date="2021-05" db="EMBL/GenBank/DDBJ databases">
        <title>A novel Methanospirillum isolate from a pyrite-forming mixed culture.</title>
        <authorList>
            <person name="Bunk B."/>
            <person name="Sproer C."/>
            <person name="Spring S."/>
            <person name="Pester M."/>
        </authorList>
    </citation>
    <scope>NUCLEOTIDE SEQUENCE [LARGE SCALE GENOMIC DNA]</scope>
    <source>
        <strain evidence="12 13">J.3.6.1-F.2.7.3</strain>
    </source>
</reference>
<evidence type="ECO:0000256" key="3">
    <source>
        <dbReference type="ARBA" id="ARBA00022553"/>
    </source>
</evidence>
<feature type="coiled-coil region" evidence="7">
    <location>
        <begin position="260"/>
        <end position="291"/>
    </location>
</feature>
<dbReference type="InterPro" id="IPR013656">
    <property type="entry name" value="PAS_4"/>
</dbReference>
<evidence type="ECO:0000256" key="5">
    <source>
        <dbReference type="ARBA" id="ARBA00022777"/>
    </source>
</evidence>
<dbReference type="Pfam" id="PF08447">
    <property type="entry name" value="PAS_3"/>
    <property type="match status" value="1"/>
</dbReference>
<dbReference type="PROSITE" id="PS50112">
    <property type="entry name" value="PAS"/>
    <property type="match status" value="4"/>
</dbReference>
<dbReference type="SMART" id="SM00448">
    <property type="entry name" value="REC"/>
    <property type="match status" value="1"/>
</dbReference>
<feature type="domain" description="PAC" evidence="11">
    <location>
        <begin position="641"/>
        <end position="693"/>
    </location>
</feature>
<dbReference type="Gene3D" id="3.30.565.10">
    <property type="entry name" value="Histidine kinase-like ATPase, C-terminal domain"/>
    <property type="match status" value="1"/>
</dbReference>
<evidence type="ECO:0000313" key="12">
    <source>
        <dbReference type="EMBL" id="QVV89873.1"/>
    </source>
</evidence>
<dbReference type="NCBIfam" id="TIGR00229">
    <property type="entry name" value="sensory_box"/>
    <property type="match status" value="4"/>
</dbReference>
<feature type="domain" description="PAS" evidence="10">
    <location>
        <begin position="433"/>
        <end position="504"/>
    </location>
</feature>
<feature type="modified residue" description="4-aspartylphosphate" evidence="6">
    <location>
        <position position="56"/>
    </location>
</feature>
<dbReference type="EMBL" id="CP075546">
    <property type="protein sequence ID" value="QVV89873.1"/>
    <property type="molecule type" value="Genomic_DNA"/>
</dbReference>
<evidence type="ECO:0000259" key="9">
    <source>
        <dbReference type="PROSITE" id="PS50110"/>
    </source>
</evidence>
<evidence type="ECO:0000256" key="4">
    <source>
        <dbReference type="ARBA" id="ARBA00022679"/>
    </source>
</evidence>
<dbReference type="Gene3D" id="3.40.50.2300">
    <property type="match status" value="1"/>
</dbReference>
<dbReference type="Pfam" id="PF13426">
    <property type="entry name" value="PAS_9"/>
    <property type="match status" value="1"/>
</dbReference>
<evidence type="ECO:0000256" key="1">
    <source>
        <dbReference type="ARBA" id="ARBA00000085"/>
    </source>
</evidence>
<sequence>MSTSPLTILYVDDEPLLLQATKAYLEHLGFHVETTDSGLKALGLLSEKHYDAIVSDYQMAGMDGITLLKEIRSRNPDIPFILYTGRGREEVVIEAIDNGADFYVQKGGKPAPQFKELTHKIRIAVQKKQDRKALMESELRFRSLIQNSSDIIRILDKNGTILFDSPSSSRILGYPEGSLVGTCAFDYIHPEDKDQVESDFLEVHNNTNDHIPTEYRIRKADGSYLYVESVGLNLLDTPGINGIVTTTHPIHTQKMAELGMKKVADDLAAAYEELAANEEELRISYEQLKEQELALLESEERFRSMAERSSDLIILISKEFLSIYLSPSAHSVIGYDPEEFVGKPAEYWAQTIFSPSGPEFYQAVQKTMNGESVSNLEVQIQKKNGEYAYVNINAVPTQHEEKITGIQVSMRDITPVRKAERAFRESEIKLRKSEQRFLATTTNAGFWVWEVDADGIYTYSSPAVESIMGYRPDDLIGKIRFFDLFDPSVRDEQVEMAREIFDSKKSFSNFINLNSHKNGRCVILNTCGTPVFDEHGIFSGYCGVDQDITTQKEAEEKIRDSEARYRLLADNVHDVIWTTDERMRITYVSPSVTDMLGFSPAEIRTMTFRDLLTPESYQRIINHHYEWLDQLLENKKITDKSTVELEFIRKDQTRVCTEIMIKPIYTEYELFIGLVGVTRDISKRKHTEKALKVANHQLSLLTSVTRHDILNKVSVIFTYLSLADLEYASPKLTEYLRIIKMATDDIQSHIEFTRVYQNLGSQEPQWFILERVMPRSVLPVNIHCLNDLCRFAIYGDPMLEKVFFNLLDNSIRHGDYVTDIRVSAYNSDGGLIIIWEDNGRGIPYEEKDLIFEHGVGNNTGFGLFLVREILLLTGITIQETGIPGNGARFEIRVPKGVYRIVEG</sequence>
<feature type="domain" description="PAS" evidence="10">
    <location>
        <begin position="298"/>
        <end position="371"/>
    </location>
</feature>
<dbReference type="InterPro" id="IPR052162">
    <property type="entry name" value="Sensor_kinase/Photoreceptor"/>
</dbReference>
<evidence type="ECO:0000259" key="8">
    <source>
        <dbReference type="PROSITE" id="PS50109"/>
    </source>
</evidence>
<comment type="catalytic activity">
    <reaction evidence="1">
        <text>ATP + protein L-histidine = ADP + protein N-phospho-L-histidine.</text>
        <dbReference type="EC" id="2.7.13.3"/>
    </reaction>
</comment>
<organism evidence="12 13">
    <name type="scientific">Methanospirillum purgamenti</name>
    <dbReference type="NCBI Taxonomy" id="2834276"/>
    <lineage>
        <taxon>Archaea</taxon>
        <taxon>Methanobacteriati</taxon>
        <taxon>Methanobacteriota</taxon>
        <taxon>Stenosarchaea group</taxon>
        <taxon>Methanomicrobia</taxon>
        <taxon>Methanomicrobiales</taxon>
        <taxon>Methanospirillaceae</taxon>
        <taxon>Methanospirillum</taxon>
    </lineage>
</organism>
<keyword evidence="7" id="KW-0175">Coiled coil</keyword>
<dbReference type="Gene3D" id="3.30.450.20">
    <property type="entry name" value="PAS domain"/>
    <property type="match status" value="4"/>
</dbReference>
<dbReference type="InterPro" id="IPR003594">
    <property type="entry name" value="HATPase_dom"/>
</dbReference>
<feature type="domain" description="Response regulatory" evidence="9">
    <location>
        <begin position="7"/>
        <end position="121"/>
    </location>
</feature>
<dbReference type="RefSeq" id="WP_214420654.1">
    <property type="nucleotide sequence ID" value="NZ_CP075546.1"/>
</dbReference>
<accession>A0A8E7B2F3</accession>
<dbReference type="InterPro" id="IPR000014">
    <property type="entry name" value="PAS"/>
</dbReference>
<dbReference type="GO" id="GO:0004673">
    <property type="term" value="F:protein histidine kinase activity"/>
    <property type="evidence" value="ECO:0007669"/>
    <property type="project" value="UniProtKB-EC"/>
</dbReference>
<dbReference type="PANTHER" id="PTHR43304:SF1">
    <property type="entry name" value="PAC DOMAIN-CONTAINING PROTEIN"/>
    <property type="match status" value="1"/>
</dbReference>